<keyword evidence="2" id="KW-1185">Reference proteome</keyword>
<organism evidence="1 2">
    <name type="scientific">Kitasatospora purpeofusca</name>
    <dbReference type="NCBI Taxonomy" id="67352"/>
    <lineage>
        <taxon>Bacteria</taxon>
        <taxon>Bacillati</taxon>
        <taxon>Actinomycetota</taxon>
        <taxon>Actinomycetes</taxon>
        <taxon>Kitasatosporales</taxon>
        <taxon>Streptomycetaceae</taxon>
        <taxon>Kitasatospora</taxon>
    </lineage>
</organism>
<accession>A0ABZ1UBA8</accession>
<dbReference type="Proteomes" id="UP001432222">
    <property type="component" value="Chromosome"/>
</dbReference>
<evidence type="ECO:0000313" key="1">
    <source>
        <dbReference type="EMBL" id="WUQ88453.1"/>
    </source>
</evidence>
<name>A0ABZ1UBA8_9ACTN</name>
<sequence length="49" mass="4861">MTEANRGLVVSAAQAFLALVVGSLVHRTAVQAAAPAANDPTTQGSRQGG</sequence>
<evidence type="ECO:0000313" key="2">
    <source>
        <dbReference type="Proteomes" id="UP001432222"/>
    </source>
</evidence>
<protein>
    <submittedName>
        <fullName evidence="1">Uncharacterized protein</fullName>
    </submittedName>
</protein>
<reference evidence="1" key="1">
    <citation type="submission" date="2022-10" db="EMBL/GenBank/DDBJ databases">
        <title>The complete genomes of actinobacterial strains from the NBC collection.</title>
        <authorList>
            <person name="Joergensen T.S."/>
            <person name="Alvarez Arevalo M."/>
            <person name="Sterndorff E.B."/>
            <person name="Faurdal D."/>
            <person name="Vuksanovic O."/>
            <person name="Mourched A.-S."/>
            <person name="Charusanti P."/>
            <person name="Shaw S."/>
            <person name="Blin K."/>
            <person name="Weber T."/>
        </authorList>
    </citation>
    <scope>NUCLEOTIDE SEQUENCE</scope>
    <source>
        <strain evidence="1">NBC_00222</strain>
    </source>
</reference>
<dbReference type="RefSeq" id="WP_328959001.1">
    <property type="nucleotide sequence ID" value="NZ_CP108110.1"/>
</dbReference>
<dbReference type="EMBL" id="CP108110">
    <property type="protein sequence ID" value="WUQ88453.1"/>
    <property type="molecule type" value="Genomic_DNA"/>
</dbReference>
<proteinExistence type="predicted"/>
<gene>
    <name evidence="1" type="ORF">OHA16_38925</name>
</gene>